<dbReference type="InterPro" id="IPR036734">
    <property type="entry name" value="Neur_chan_lig-bd_sf"/>
</dbReference>
<evidence type="ECO:0000256" key="3">
    <source>
        <dbReference type="ARBA" id="ARBA00022989"/>
    </source>
</evidence>
<keyword evidence="11" id="KW-1185">Reference proteome</keyword>
<dbReference type="Proteomes" id="UP001363151">
    <property type="component" value="Unassembled WGS sequence"/>
</dbReference>
<feature type="compositionally biased region" description="Pro residues" evidence="5">
    <location>
        <begin position="416"/>
        <end position="441"/>
    </location>
</feature>
<evidence type="ECO:0000313" key="11">
    <source>
        <dbReference type="Proteomes" id="UP001363151"/>
    </source>
</evidence>
<dbReference type="PANTHER" id="PTHR18945">
    <property type="entry name" value="NEUROTRANSMITTER GATED ION CHANNEL"/>
    <property type="match status" value="1"/>
</dbReference>
<keyword evidence="7" id="KW-0732">Signal</keyword>
<gene>
    <name evidence="10" type="primary">NOL9</name>
    <name evidence="10" type="ORF">SO694_00164044</name>
</gene>
<dbReference type="Pfam" id="PF02931">
    <property type="entry name" value="Neur_chan_LBD"/>
    <property type="match status" value="1"/>
</dbReference>
<feature type="transmembrane region" description="Helical" evidence="6">
    <location>
        <begin position="356"/>
        <end position="378"/>
    </location>
</feature>
<feature type="region of interest" description="Disordered" evidence="5">
    <location>
        <begin position="410"/>
        <end position="469"/>
    </location>
</feature>
<keyword evidence="2 6" id="KW-0812">Transmembrane</keyword>
<dbReference type="InterPro" id="IPR036719">
    <property type="entry name" value="Neuro-gated_channel_TM_sf"/>
</dbReference>
<evidence type="ECO:0000313" key="10">
    <source>
        <dbReference type="EMBL" id="KAK7248628.1"/>
    </source>
</evidence>
<feature type="chain" id="PRO_5047443588" evidence="7">
    <location>
        <begin position="23"/>
        <end position="619"/>
    </location>
</feature>
<accession>A0ABR1G623</accession>
<feature type="transmembrane region" description="Helical" evidence="6">
    <location>
        <begin position="292"/>
        <end position="314"/>
    </location>
</feature>
<comment type="caution">
    <text evidence="10">The sequence shown here is derived from an EMBL/GenBank/DDBJ whole genome shotgun (WGS) entry which is preliminary data.</text>
</comment>
<evidence type="ECO:0000256" key="5">
    <source>
        <dbReference type="SAM" id="MobiDB-lite"/>
    </source>
</evidence>
<organism evidence="10 11">
    <name type="scientific">Aureococcus anophagefferens</name>
    <name type="common">Harmful bloom alga</name>
    <dbReference type="NCBI Taxonomy" id="44056"/>
    <lineage>
        <taxon>Eukaryota</taxon>
        <taxon>Sar</taxon>
        <taxon>Stramenopiles</taxon>
        <taxon>Ochrophyta</taxon>
        <taxon>Pelagophyceae</taxon>
        <taxon>Pelagomonadales</taxon>
        <taxon>Pelagomonadaceae</taxon>
        <taxon>Aureococcus</taxon>
    </lineage>
</organism>
<protein>
    <submittedName>
        <fullName evidence="10">Extracellular ligand-gated ion channel</fullName>
    </submittedName>
</protein>
<dbReference type="InterPro" id="IPR006201">
    <property type="entry name" value="Neur_channel"/>
</dbReference>
<dbReference type="Pfam" id="PF02932">
    <property type="entry name" value="Neur_chan_memb"/>
    <property type="match status" value="1"/>
</dbReference>
<evidence type="ECO:0000259" key="8">
    <source>
        <dbReference type="Pfam" id="PF02931"/>
    </source>
</evidence>
<comment type="subcellular location">
    <subcellularLocation>
        <location evidence="1">Membrane</location>
        <topology evidence="1">Multi-pass membrane protein</topology>
    </subcellularLocation>
</comment>
<feature type="signal peptide" evidence="7">
    <location>
        <begin position="1"/>
        <end position="22"/>
    </location>
</feature>
<dbReference type="Gene3D" id="1.20.58.390">
    <property type="entry name" value="Neurotransmitter-gated ion-channel transmembrane domain"/>
    <property type="match status" value="1"/>
</dbReference>
<feature type="domain" description="Neurotransmitter-gated ion-channel transmembrane" evidence="9">
    <location>
        <begin position="298"/>
        <end position="427"/>
    </location>
</feature>
<feature type="transmembrane region" description="Helical" evidence="6">
    <location>
        <begin position="321"/>
        <end position="344"/>
    </location>
</feature>
<dbReference type="Gene3D" id="2.70.170.10">
    <property type="entry name" value="Neurotransmitter-gated ion-channel ligand-binding domain"/>
    <property type="match status" value="1"/>
</dbReference>
<dbReference type="InterPro" id="IPR038050">
    <property type="entry name" value="Neuro_actylchol_rec"/>
</dbReference>
<evidence type="ECO:0000256" key="1">
    <source>
        <dbReference type="ARBA" id="ARBA00004141"/>
    </source>
</evidence>
<evidence type="ECO:0000256" key="7">
    <source>
        <dbReference type="SAM" id="SignalP"/>
    </source>
</evidence>
<sequence>MGFHLGQLRVLLGALVAASVVGDDVGASPFPFDVQTCTGISSSQEWWNRTRDAGYDASVRPNHALVLATGRGGHGDPDVVEIQFRLLELKEVDSIRREFAILVYERIWWTDPRLAWSVADDACLESLDIMRYAGDIWQPDVVVENIAGVGFPSEASAKPEMLVVTREGRICSSKMIMLALSCDMHYGRMPFDTHRCPILAASYVHGSADLRVVARGGTPGVGGSGVSFSSGSHIKNPIWVVAEAEPVHVSGENVVYDTDGLRSIRRESILSDIDQDWDYVEASLKLERKARYFYVNAIIPDAIFMMFVYTGFFVDRAAVPARVACVAIGLLIERTMINGVYAVLPPISYGVWLTDYLLYSLLLMAAAAVEFGFVSYFVGREKMGHAIRDAINTHGRDILARLDAAVEKQAEAAAPAPKPAPAPAPPPPAPPPPAPPPPPLSPAANSRATSPKRSELGDDGPARNGALADQRGDVADAIAKAAPRVADWRRLSVAYVGGAADFAPASGAEAAGDAALVAVGLARERTCRDLAAPCAGLALVTSAAAGAVRLWSPAASLDGCDVLLRGRLAPPVDLLYRGPARHGAFAFLSSESLDRDDLATAMKSRSNIGRKAHKADAAS</sequence>
<proteinExistence type="predicted"/>
<keyword evidence="4 6" id="KW-0472">Membrane</keyword>
<dbReference type="PRINTS" id="PR00252">
    <property type="entry name" value="NRIONCHANNEL"/>
</dbReference>
<keyword evidence="3 6" id="KW-1133">Transmembrane helix</keyword>
<name>A0ABR1G623_AURAN</name>
<evidence type="ECO:0000256" key="6">
    <source>
        <dbReference type="SAM" id="Phobius"/>
    </source>
</evidence>
<evidence type="ECO:0000256" key="2">
    <source>
        <dbReference type="ARBA" id="ARBA00022692"/>
    </source>
</evidence>
<dbReference type="SUPFAM" id="SSF63712">
    <property type="entry name" value="Nicotinic receptor ligand binding domain-like"/>
    <property type="match status" value="1"/>
</dbReference>
<feature type="domain" description="Neurotransmitter-gated ion-channel ligand-binding" evidence="8">
    <location>
        <begin position="55"/>
        <end position="222"/>
    </location>
</feature>
<dbReference type="SUPFAM" id="SSF90112">
    <property type="entry name" value="Neurotransmitter-gated ion-channel transmembrane pore"/>
    <property type="match status" value="1"/>
</dbReference>
<dbReference type="InterPro" id="IPR006029">
    <property type="entry name" value="Neurotrans-gated_channel_TM"/>
</dbReference>
<evidence type="ECO:0000259" key="9">
    <source>
        <dbReference type="Pfam" id="PF02932"/>
    </source>
</evidence>
<evidence type="ECO:0000256" key="4">
    <source>
        <dbReference type="ARBA" id="ARBA00023136"/>
    </source>
</evidence>
<dbReference type="EMBL" id="JBBJCI010000088">
    <property type="protein sequence ID" value="KAK7248628.1"/>
    <property type="molecule type" value="Genomic_DNA"/>
</dbReference>
<dbReference type="InterPro" id="IPR006202">
    <property type="entry name" value="Neur_chan_lig-bd"/>
</dbReference>
<reference evidence="10 11" key="1">
    <citation type="submission" date="2024-03" db="EMBL/GenBank/DDBJ databases">
        <title>Aureococcus anophagefferens CCMP1851 and Kratosvirus quantuckense: Draft genome of a second virus-susceptible host strain in the model system.</title>
        <authorList>
            <person name="Chase E."/>
            <person name="Truchon A.R."/>
            <person name="Schepens W."/>
            <person name="Wilhelm S.W."/>
        </authorList>
    </citation>
    <scope>NUCLEOTIDE SEQUENCE [LARGE SCALE GENOMIC DNA]</scope>
    <source>
        <strain evidence="10 11">CCMP1851</strain>
    </source>
</reference>